<evidence type="ECO:0000259" key="17">
    <source>
        <dbReference type="PROSITE" id="PS50113"/>
    </source>
</evidence>
<accession>A0A7X0JG66</accession>
<keyword evidence="10" id="KW-0408">Iron</keyword>
<keyword evidence="6 18" id="KW-0808">Transferase</keyword>
<evidence type="ECO:0000256" key="5">
    <source>
        <dbReference type="ARBA" id="ARBA00022617"/>
    </source>
</evidence>
<dbReference type="InterPro" id="IPR036097">
    <property type="entry name" value="HisK_dim/P_sf"/>
</dbReference>
<keyword evidence="14" id="KW-1133">Transmembrane helix</keyword>
<dbReference type="InterPro" id="IPR000700">
    <property type="entry name" value="PAS-assoc_C"/>
</dbReference>
<dbReference type="Pfam" id="PF00989">
    <property type="entry name" value="PAS"/>
    <property type="match status" value="1"/>
</dbReference>
<feature type="domain" description="Histidine kinase" evidence="15">
    <location>
        <begin position="282"/>
        <end position="497"/>
    </location>
</feature>
<dbReference type="PROSITE" id="PS50112">
    <property type="entry name" value="PAS"/>
    <property type="match status" value="1"/>
</dbReference>
<dbReference type="InterPro" id="IPR004358">
    <property type="entry name" value="Sig_transdc_His_kin-like_C"/>
</dbReference>
<feature type="domain" description="PAC" evidence="17">
    <location>
        <begin position="203"/>
        <end position="262"/>
    </location>
</feature>
<feature type="transmembrane region" description="Helical" evidence="14">
    <location>
        <begin position="57"/>
        <end position="83"/>
    </location>
</feature>
<dbReference type="PRINTS" id="PR00344">
    <property type="entry name" value="BCTRLSENSOR"/>
</dbReference>
<dbReference type="Gene3D" id="3.30.450.20">
    <property type="entry name" value="PAS domain"/>
    <property type="match status" value="1"/>
</dbReference>
<dbReference type="SMART" id="SM00388">
    <property type="entry name" value="HisKA"/>
    <property type="match status" value="1"/>
</dbReference>
<keyword evidence="8 18" id="KW-0418">Kinase</keyword>
<evidence type="ECO:0000259" key="15">
    <source>
        <dbReference type="PROSITE" id="PS50109"/>
    </source>
</evidence>
<dbReference type="InterPro" id="IPR013767">
    <property type="entry name" value="PAS_fold"/>
</dbReference>
<dbReference type="PANTHER" id="PTHR43065">
    <property type="entry name" value="SENSOR HISTIDINE KINASE"/>
    <property type="match status" value="1"/>
</dbReference>
<evidence type="ECO:0000256" key="3">
    <source>
        <dbReference type="ARBA" id="ARBA00012438"/>
    </source>
</evidence>
<reference evidence="18 19" key="1">
    <citation type="submission" date="2020-08" db="EMBL/GenBank/DDBJ databases">
        <title>The Agave Microbiome: Exploring the role of microbial communities in plant adaptations to desert environments.</title>
        <authorList>
            <person name="Partida-Martinez L.P."/>
        </authorList>
    </citation>
    <scope>NUCLEOTIDE SEQUENCE [LARGE SCALE GENOMIC DNA]</scope>
    <source>
        <strain evidence="18 19">AS3.12</strain>
    </source>
</reference>
<dbReference type="EC" id="2.7.13.3" evidence="3"/>
<keyword evidence="4" id="KW-0597">Phosphoprotein</keyword>
<evidence type="ECO:0000256" key="8">
    <source>
        <dbReference type="ARBA" id="ARBA00022777"/>
    </source>
</evidence>
<evidence type="ECO:0000256" key="11">
    <source>
        <dbReference type="ARBA" id="ARBA00023012"/>
    </source>
</evidence>
<dbReference type="SMART" id="SM00091">
    <property type="entry name" value="PAS"/>
    <property type="match status" value="1"/>
</dbReference>
<dbReference type="InterPro" id="IPR036890">
    <property type="entry name" value="HATPase_C_sf"/>
</dbReference>
<dbReference type="Pfam" id="PF00512">
    <property type="entry name" value="HisKA"/>
    <property type="match status" value="1"/>
</dbReference>
<dbReference type="InterPro" id="IPR003661">
    <property type="entry name" value="HisK_dim/P_dom"/>
</dbReference>
<dbReference type="GO" id="GO:0006355">
    <property type="term" value="P:regulation of DNA-templated transcription"/>
    <property type="evidence" value="ECO:0007669"/>
    <property type="project" value="InterPro"/>
</dbReference>
<evidence type="ECO:0000256" key="7">
    <source>
        <dbReference type="ARBA" id="ARBA00022741"/>
    </source>
</evidence>
<sequence length="505" mass="55819">MILSEMTGRTERFVQFIQKRDFTRGEVYLLAVVGFLVGFAVRLALSVPMNGKGIYFFFVPSIIFASVIGGLRPGVVAAILSVIGVWALKELSPVSATSAELRVVALTSLAIAVTGKVLHIARIIIAKTQAKAEVREAHLRSILDTVLDATIVITKEGIIVSFNSAAVRQFGYTEDEVVGRNLRILMPEPYHREHDGYLERYARTGEKRIIGRDRVVVGRRKDGSTFPMKLAVGETRSGGETFYTGFVRDLTERAESAARLQEMQGEVARLARLNEMGEMASTLAHELNQPLSAIANYVHGCARLLRDMDDDMASRLRDALKEAGNQSLRAGQIIKHLREFVTKGETEKAPHNIRRLIEEAAALALVGSRENGVRTMFEFNDGPEIVVADKIQIQQVLTNLMRNAIEAMRDSERKELTIRTLVQDDEHVAVVVEDTGPGIAEEIEAQLFKPFVTTKAGGMGIGLSICKRIIEAHDGEMVVTRNVAGGATFRFTLPLYKEDEENADR</sequence>
<comment type="cofactor">
    <cofactor evidence="2">
        <name>heme</name>
        <dbReference type="ChEBI" id="CHEBI:30413"/>
    </cofactor>
</comment>
<evidence type="ECO:0000256" key="1">
    <source>
        <dbReference type="ARBA" id="ARBA00000085"/>
    </source>
</evidence>
<evidence type="ECO:0000256" key="6">
    <source>
        <dbReference type="ARBA" id="ARBA00022679"/>
    </source>
</evidence>
<evidence type="ECO:0000256" key="12">
    <source>
        <dbReference type="ARBA" id="ARBA00059827"/>
    </source>
</evidence>
<dbReference type="Pfam" id="PF02518">
    <property type="entry name" value="HATPase_c"/>
    <property type="match status" value="1"/>
</dbReference>
<keyword evidence="11" id="KW-0902">Two-component regulatory system</keyword>
<dbReference type="InterPro" id="IPR005467">
    <property type="entry name" value="His_kinase_dom"/>
</dbReference>
<dbReference type="PROSITE" id="PS50113">
    <property type="entry name" value="PAC"/>
    <property type="match status" value="1"/>
</dbReference>
<evidence type="ECO:0000256" key="14">
    <source>
        <dbReference type="SAM" id="Phobius"/>
    </source>
</evidence>
<dbReference type="CDD" id="cd00082">
    <property type="entry name" value="HisKA"/>
    <property type="match status" value="1"/>
</dbReference>
<comment type="catalytic activity">
    <reaction evidence="1">
        <text>ATP + protein L-histidine = ADP + protein N-phospho-L-histidine.</text>
        <dbReference type="EC" id="2.7.13.3"/>
    </reaction>
</comment>
<evidence type="ECO:0000259" key="16">
    <source>
        <dbReference type="PROSITE" id="PS50112"/>
    </source>
</evidence>
<feature type="domain" description="PAS" evidence="16">
    <location>
        <begin position="135"/>
        <end position="205"/>
    </location>
</feature>
<dbReference type="InterPro" id="IPR000014">
    <property type="entry name" value="PAS"/>
</dbReference>
<dbReference type="EMBL" id="JACHBU010000001">
    <property type="protein sequence ID" value="MBB6506995.1"/>
    <property type="molecule type" value="Genomic_DNA"/>
</dbReference>
<name>A0A7X0JG66_9HYPH</name>
<comment type="function">
    <text evidence="12">Putative oxygen sensor; modulates the activity of FixJ, a transcriptional activator of nitrogen fixation fixK gene. FixL probably acts as a kinase that phosphorylates FixJ.</text>
</comment>
<dbReference type="SUPFAM" id="SSF47384">
    <property type="entry name" value="Homodimeric domain of signal transducing histidine kinase"/>
    <property type="match status" value="1"/>
</dbReference>
<feature type="transmembrane region" description="Helical" evidence="14">
    <location>
        <begin position="27"/>
        <end position="45"/>
    </location>
</feature>
<dbReference type="InterPro" id="IPR003594">
    <property type="entry name" value="HATPase_dom"/>
</dbReference>
<keyword evidence="7" id="KW-0547">Nucleotide-binding</keyword>
<dbReference type="InterPro" id="IPR035965">
    <property type="entry name" value="PAS-like_dom_sf"/>
</dbReference>
<dbReference type="FunFam" id="3.30.450.20:FF:000060">
    <property type="entry name" value="Sensor protein FixL"/>
    <property type="match status" value="1"/>
</dbReference>
<keyword evidence="5" id="KW-0479">Metal-binding</keyword>
<keyword evidence="14" id="KW-0812">Transmembrane</keyword>
<organism evidence="18 19">
    <name type="scientific">Rhizobium soli</name>
    <dbReference type="NCBI Taxonomy" id="424798"/>
    <lineage>
        <taxon>Bacteria</taxon>
        <taxon>Pseudomonadati</taxon>
        <taxon>Pseudomonadota</taxon>
        <taxon>Alphaproteobacteria</taxon>
        <taxon>Hyphomicrobiales</taxon>
        <taxon>Rhizobiaceae</taxon>
        <taxon>Rhizobium/Agrobacterium group</taxon>
        <taxon>Rhizobium</taxon>
    </lineage>
</organism>
<evidence type="ECO:0000256" key="13">
    <source>
        <dbReference type="ARBA" id="ARBA00070616"/>
    </source>
</evidence>
<dbReference type="PANTHER" id="PTHR43065:SF10">
    <property type="entry name" value="PEROXIDE STRESS-ACTIVATED HISTIDINE KINASE MAK3"/>
    <property type="match status" value="1"/>
</dbReference>
<evidence type="ECO:0000313" key="19">
    <source>
        <dbReference type="Proteomes" id="UP000585437"/>
    </source>
</evidence>
<protein>
    <recommendedName>
        <fullName evidence="13">Sensor protein FixL</fullName>
        <ecNumber evidence="3">2.7.13.3</ecNumber>
    </recommendedName>
</protein>
<dbReference type="NCBIfam" id="TIGR00229">
    <property type="entry name" value="sensory_box"/>
    <property type="match status" value="1"/>
</dbReference>
<proteinExistence type="predicted"/>
<dbReference type="Gene3D" id="3.30.565.10">
    <property type="entry name" value="Histidine kinase-like ATPase, C-terminal domain"/>
    <property type="match status" value="1"/>
</dbReference>
<dbReference type="SMART" id="SM00387">
    <property type="entry name" value="HATPase_c"/>
    <property type="match status" value="1"/>
</dbReference>
<keyword evidence="19" id="KW-1185">Reference proteome</keyword>
<evidence type="ECO:0000256" key="10">
    <source>
        <dbReference type="ARBA" id="ARBA00023004"/>
    </source>
</evidence>
<dbReference type="GO" id="GO:0005524">
    <property type="term" value="F:ATP binding"/>
    <property type="evidence" value="ECO:0007669"/>
    <property type="project" value="UniProtKB-KW"/>
</dbReference>
<dbReference type="GO" id="GO:0000155">
    <property type="term" value="F:phosphorelay sensor kinase activity"/>
    <property type="evidence" value="ECO:0007669"/>
    <property type="project" value="InterPro"/>
</dbReference>
<evidence type="ECO:0000256" key="2">
    <source>
        <dbReference type="ARBA" id="ARBA00001971"/>
    </source>
</evidence>
<dbReference type="Proteomes" id="UP000585437">
    <property type="component" value="Unassembled WGS sequence"/>
</dbReference>
<keyword evidence="9" id="KW-0067">ATP-binding</keyword>
<gene>
    <name evidence="18" type="ORF">F4695_000314</name>
</gene>
<dbReference type="AlphaFoldDB" id="A0A7X0JG66"/>
<evidence type="ECO:0000256" key="4">
    <source>
        <dbReference type="ARBA" id="ARBA00022553"/>
    </source>
</evidence>
<dbReference type="SUPFAM" id="SSF55785">
    <property type="entry name" value="PYP-like sensor domain (PAS domain)"/>
    <property type="match status" value="1"/>
</dbReference>
<dbReference type="SUPFAM" id="SSF55874">
    <property type="entry name" value="ATPase domain of HSP90 chaperone/DNA topoisomerase II/histidine kinase"/>
    <property type="match status" value="1"/>
</dbReference>
<dbReference type="Gene3D" id="1.10.287.130">
    <property type="match status" value="1"/>
</dbReference>
<dbReference type="RefSeq" id="WP_281400861.1">
    <property type="nucleotide sequence ID" value="NZ_JACHBU010000001.1"/>
</dbReference>
<keyword evidence="5" id="KW-0349">Heme</keyword>
<evidence type="ECO:0000256" key="9">
    <source>
        <dbReference type="ARBA" id="ARBA00022840"/>
    </source>
</evidence>
<evidence type="ECO:0000313" key="18">
    <source>
        <dbReference type="EMBL" id="MBB6506995.1"/>
    </source>
</evidence>
<keyword evidence="14" id="KW-0472">Membrane</keyword>
<comment type="caution">
    <text evidence="18">The sequence shown here is derived from an EMBL/GenBank/DDBJ whole genome shotgun (WGS) entry which is preliminary data.</text>
</comment>
<feature type="transmembrane region" description="Helical" evidence="14">
    <location>
        <begin position="103"/>
        <end position="125"/>
    </location>
</feature>
<dbReference type="PROSITE" id="PS50109">
    <property type="entry name" value="HIS_KIN"/>
    <property type="match status" value="1"/>
</dbReference>
<dbReference type="CDD" id="cd00130">
    <property type="entry name" value="PAS"/>
    <property type="match status" value="1"/>
</dbReference>